<evidence type="ECO:0000313" key="5">
    <source>
        <dbReference type="EMBL" id="HEF86904.1"/>
    </source>
</evidence>
<dbReference type="Gene3D" id="3.40.50.720">
    <property type="entry name" value="NAD(P)-binding Rossmann-like Domain"/>
    <property type="match status" value="1"/>
</dbReference>
<dbReference type="InterPro" id="IPR036721">
    <property type="entry name" value="RCK_C_sf"/>
</dbReference>
<dbReference type="PROSITE" id="PS51201">
    <property type="entry name" value="RCK_N"/>
    <property type="match status" value="1"/>
</dbReference>
<evidence type="ECO:0000259" key="4">
    <source>
        <dbReference type="PROSITE" id="PS51202"/>
    </source>
</evidence>
<dbReference type="GO" id="GO:0006813">
    <property type="term" value="P:potassium ion transport"/>
    <property type="evidence" value="ECO:0007669"/>
    <property type="project" value="InterPro"/>
</dbReference>
<sequence length="215" mass="23723">MKILIAGGGEFAENLIKMLNPRENEIIVIEKDEARKRELESKYDILVINKSATDIDVYAREVKMDEINAVLALTNSDEINMLVLAIAKIYNIPIRIGRFAEEKIGELVRELQLGIPITQPKILASIVADYMSSVLIPVHLGKLGSFDLYAVGVAEGDRAAGSRVKDLEMSEEVGKIILMFDGTRFKVPSDDDVLKPGDILVIMATGTDFIAYIKG</sequence>
<keyword evidence="2" id="KW-0406">Ion transport</keyword>
<comment type="caution">
    <text evidence="5">The sequence shown here is derived from an EMBL/GenBank/DDBJ whole genome shotgun (WGS) entry which is preliminary data.</text>
</comment>
<dbReference type="PANTHER" id="PTHR43833:SF5">
    <property type="entry name" value="TRK SYSTEM POTASSIUM UPTAKE PROTEIN TRKA"/>
    <property type="match status" value="1"/>
</dbReference>
<keyword evidence="1" id="KW-0813">Transport</keyword>
<name>A0A7C2FWX5_9CREN</name>
<gene>
    <name evidence="5" type="ORF">ENP55_01070</name>
</gene>
<dbReference type="InterPro" id="IPR036291">
    <property type="entry name" value="NAD(P)-bd_dom_sf"/>
</dbReference>
<organism evidence="5">
    <name type="scientific">Thermosphaera aggregans</name>
    <dbReference type="NCBI Taxonomy" id="54254"/>
    <lineage>
        <taxon>Archaea</taxon>
        <taxon>Thermoproteota</taxon>
        <taxon>Thermoprotei</taxon>
        <taxon>Desulfurococcales</taxon>
        <taxon>Desulfurococcaceae</taxon>
        <taxon>Thermosphaera</taxon>
    </lineage>
</organism>
<feature type="domain" description="RCK N-terminal" evidence="3">
    <location>
        <begin position="1"/>
        <end position="126"/>
    </location>
</feature>
<protein>
    <submittedName>
        <fullName evidence="5">Potassium transporter TrkA</fullName>
    </submittedName>
</protein>
<dbReference type="AlphaFoldDB" id="A0A7C2FWX5"/>
<evidence type="ECO:0000256" key="2">
    <source>
        <dbReference type="ARBA" id="ARBA00023065"/>
    </source>
</evidence>
<dbReference type="SUPFAM" id="SSF116726">
    <property type="entry name" value="TrkA C-terminal domain-like"/>
    <property type="match status" value="1"/>
</dbReference>
<evidence type="ECO:0000256" key="1">
    <source>
        <dbReference type="ARBA" id="ARBA00022448"/>
    </source>
</evidence>
<dbReference type="InterPro" id="IPR006037">
    <property type="entry name" value="RCK_C"/>
</dbReference>
<dbReference type="PANTHER" id="PTHR43833">
    <property type="entry name" value="POTASSIUM CHANNEL PROTEIN 2-RELATED-RELATED"/>
    <property type="match status" value="1"/>
</dbReference>
<dbReference type="Gene3D" id="3.30.70.1450">
    <property type="entry name" value="Regulator of K+ conductance, C-terminal domain"/>
    <property type="match status" value="1"/>
</dbReference>
<dbReference type="EMBL" id="DSJT01000004">
    <property type="protein sequence ID" value="HEF86904.1"/>
    <property type="molecule type" value="Genomic_DNA"/>
</dbReference>
<proteinExistence type="predicted"/>
<dbReference type="SUPFAM" id="SSF51735">
    <property type="entry name" value="NAD(P)-binding Rossmann-fold domains"/>
    <property type="match status" value="1"/>
</dbReference>
<dbReference type="GO" id="GO:0008324">
    <property type="term" value="F:monoatomic cation transmembrane transporter activity"/>
    <property type="evidence" value="ECO:0007669"/>
    <property type="project" value="InterPro"/>
</dbReference>
<reference evidence="5" key="1">
    <citation type="journal article" date="2020" name="mSystems">
        <title>Genome- and Community-Level Interaction Insights into Carbon Utilization and Element Cycling Functions of Hydrothermarchaeota in Hydrothermal Sediment.</title>
        <authorList>
            <person name="Zhou Z."/>
            <person name="Liu Y."/>
            <person name="Xu W."/>
            <person name="Pan J."/>
            <person name="Luo Z.H."/>
            <person name="Li M."/>
        </authorList>
    </citation>
    <scope>NUCLEOTIDE SEQUENCE [LARGE SCALE GENOMIC DNA]</scope>
    <source>
        <strain evidence="5">SpSt-23</strain>
    </source>
</reference>
<dbReference type="PROSITE" id="PS51202">
    <property type="entry name" value="RCK_C"/>
    <property type="match status" value="1"/>
</dbReference>
<evidence type="ECO:0000259" key="3">
    <source>
        <dbReference type="PROSITE" id="PS51201"/>
    </source>
</evidence>
<accession>A0A7C2FWX5</accession>
<dbReference type="Pfam" id="PF02254">
    <property type="entry name" value="TrkA_N"/>
    <property type="match status" value="1"/>
</dbReference>
<dbReference type="Pfam" id="PF02080">
    <property type="entry name" value="TrkA_C"/>
    <property type="match status" value="1"/>
</dbReference>
<dbReference type="InterPro" id="IPR050721">
    <property type="entry name" value="Trk_Ktr_HKT_K-transport"/>
</dbReference>
<feature type="domain" description="RCK C-terminal" evidence="4">
    <location>
        <begin position="136"/>
        <end position="215"/>
    </location>
</feature>
<dbReference type="InterPro" id="IPR003148">
    <property type="entry name" value="RCK_N"/>
</dbReference>